<keyword evidence="3" id="KW-1185">Reference proteome</keyword>
<reference evidence="2" key="1">
    <citation type="submission" date="2021-02" db="EMBL/GenBank/DDBJ databases">
        <authorList>
            <person name="Nowell W R."/>
        </authorList>
    </citation>
    <scope>NUCLEOTIDE SEQUENCE</scope>
</reference>
<dbReference type="InterPro" id="IPR029526">
    <property type="entry name" value="PGBD"/>
</dbReference>
<organism evidence="2 3">
    <name type="scientific">Adineta ricciae</name>
    <name type="common">Rotifer</name>
    <dbReference type="NCBI Taxonomy" id="249248"/>
    <lineage>
        <taxon>Eukaryota</taxon>
        <taxon>Metazoa</taxon>
        <taxon>Spiralia</taxon>
        <taxon>Gnathifera</taxon>
        <taxon>Rotifera</taxon>
        <taxon>Eurotatoria</taxon>
        <taxon>Bdelloidea</taxon>
        <taxon>Adinetida</taxon>
        <taxon>Adinetidae</taxon>
        <taxon>Adineta</taxon>
    </lineage>
</organism>
<name>A0A815SYV5_ADIRI</name>
<dbReference type="PANTHER" id="PTHR46599:SF6">
    <property type="entry name" value="DUAL SPECIFICITY PHOSPHATASE 26"/>
    <property type="match status" value="1"/>
</dbReference>
<comment type="caution">
    <text evidence="2">The sequence shown here is derived from an EMBL/GenBank/DDBJ whole genome shotgun (WGS) entry which is preliminary data.</text>
</comment>
<feature type="domain" description="PiggyBac transposable element-derived protein" evidence="1">
    <location>
        <begin position="1"/>
        <end position="252"/>
    </location>
</feature>
<sequence>MSKNRFKALLQFCRFDNTATREERLKSDKLAAIRDLWTMCLARLQVYYTPDGSLTVDEQLIPTRDRCNFRQYMSSKPGKYGLKIFWCCDSGTVYPLNGEVYLGRQPGATVVAKDANRIRNLVKRLVHPWINTGRTITTDNYFTSTELAEDLLELQPNAQRPEQSSIFCFDRQLTLVSYVRKKSHAVILLSSLHHDQTIVDDEKKKPEMILYYNDTKGGVDHMDQMVQTYSCKRKSKRWPMTFFFNVLDIGALAAFLVWTTKNPQWNEKKNYRRRLFLMELGYDLVRSHLDRRRQQPHALQHNVRIAIQALGLTVTTSHPTIVSTSNGKQRCHLCPKERTRKAPILVYRNELRTELNNRAVIKKAYEMGRVPTVVIATDTIKARKHVDLPDLKKCLLALPDNKTEHLPGYLPLVPGMPILLQENIVCELGLSNGAQGIFRELIYDRVSEPTTGTDEEAFTPDTVFIRNAQYALVEIAKSKISKLGSLEPLVVPIPIIEKTFDADLEKLYSDKGAVMKLFKDRKLKASISVKRKALP</sequence>
<gene>
    <name evidence="2" type="ORF">XAT740_LOCUS39616</name>
</gene>
<accession>A0A815SYV5</accession>
<dbReference type="EMBL" id="CAJNOR010004411">
    <property type="protein sequence ID" value="CAF1500307.1"/>
    <property type="molecule type" value="Genomic_DNA"/>
</dbReference>
<dbReference type="Proteomes" id="UP000663828">
    <property type="component" value="Unassembled WGS sequence"/>
</dbReference>
<proteinExistence type="predicted"/>
<dbReference type="AlphaFoldDB" id="A0A815SYV5"/>
<protein>
    <recommendedName>
        <fullName evidence="1">PiggyBac transposable element-derived protein domain-containing protein</fullName>
    </recommendedName>
</protein>
<feature type="non-terminal residue" evidence="2">
    <location>
        <position position="535"/>
    </location>
</feature>
<evidence type="ECO:0000259" key="1">
    <source>
        <dbReference type="Pfam" id="PF13843"/>
    </source>
</evidence>
<evidence type="ECO:0000313" key="2">
    <source>
        <dbReference type="EMBL" id="CAF1500307.1"/>
    </source>
</evidence>
<dbReference type="PANTHER" id="PTHR46599">
    <property type="entry name" value="PIGGYBAC TRANSPOSABLE ELEMENT-DERIVED PROTEIN 4"/>
    <property type="match status" value="1"/>
</dbReference>
<evidence type="ECO:0000313" key="3">
    <source>
        <dbReference type="Proteomes" id="UP000663828"/>
    </source>
</evidence>
<dbReference type="Pfam" id="PF13843">
    <property type="entry name" value="DDE_Tnp_1_7"/>
    <property type="match status" value="1"/>
</dbReference>